<keyword evidence="1" id="KW-1185">Reference proteome</keyword>
<dbReference type="Proteomes" id="UP001652623">
    <property type="component" value="Chromosome 2"/>
</dbReference>
<reference evidence="1 2" key="1">
    <citation type="submission" date="2025-05" db="UniProtKB">
        <authorList>
            <consortium name="RefSeq"/>
        </authorList>
    </citation>
    <scope>NUCLEOTIDE SEQUENCE [LARGE SCALE GENOMIC DNA]</scope>
    <source>
        <tissue evidence="2 3">Seedling</tissue>
    </source>
</reference>
<accession>A0ABM3II35</accession>
<dbReference type="GeneID" id="107419443"/>
<evidence type="ECO:0000313" key="3">
    <source>
        <dbReference type="RefSeq" id="XP_060670685.1"/>
    </source>
</evidence>
<sequence length="101" mass="11974">MEVLKNSVSALNQFIADRYSSNHSVSNYNVYDFFKLLFANMYSSRHRISRRGSTVFQALRRLFINCQHLVYVEHYQGSYSRSKWRVEAKSEVCRCIHRGDV</sequence>
<organism evidence="1 2">
    <name type="scientific">Ziziphus jujuba</name>
    <name type="common">Chinese jujube</name>
    <name type="synonym">Ziziphus sativa</name>
    <dbReference type="NCBI Taxonomy" id="326968"/>
    <lineage>
        <taxon>Eukaryota</taxon>
        <taxon>Viridiplantae</taxon>
        <taxon>Streptophyta</taxon>
        <taxon>Embryophyta</taxon>
        <taxon>Tracheophyta</taxon>
        <taxon>Spermatophyta</taxon>
        <taxon>Magnoliopsida</taxon>
        <taxon>eudicotyledons</taxon>
        <taxon>Gunneridae</taxon>
        <taxon>Pentapetalae</taxon>
        <taxon>rosids</taxon>
        <taxon>fabids</taxon>
        <taxon>Rosales</taxon>
        <taxon>Rhamnaceae</taxon>
        <taxon>Paliureae</taxon>
        <taxon>Ziziphus</taxon>
    </lineage>
</organism>
<gene>
    <name evidence="2 3" type="primary">LOC107419443</name>
</gene>
<dbReference type="RefSeq" id="XP_060670685.1">
    <property type="nucleotide sequence ID" value="XM_060814702.1"/>
</dbReference>
<protein>
    <submittedName>
        <fullName evidence="2 3">Uncharacterized protein LOC107419443</fullName>
    </submittedName>
</protein>
<evidence type="ECO:0000313" key="1">
    <source>
        <dbReference type="Proteomes" id="UP001652623"/>
    </source>
</evidence>
<dbReference type="RefSeq" id="XP_048328867.1">
    <property type="nucleotide sequence ID" value="XM_048472910.2"/>
</dbReference>
<name>A0ABM3II35_ZIZJJ</name>
<proteinExistence type="predicted"/>
<evidence type="ECO:0000313" key="2">
    <source>
        <dbReference type="RefSeq" id="XP_048328867.1"/>
    </source>
</evidence>